<evidence type="ECO:0000313" key="6">
    <source>
        <dbReference type="Proteomes" id="UP000265566"/>
    </source>
</evidence>
<dbReference type="AlphaFoldDB" id="A0A072VHD8"/>
<dbReference type="Proteomes" id="UP000265566">
    <property type="component" value="Chromosome 2"/>
</dbReference>
<dbReference type="EMBL" id="PSQE01000002">
    <property type="protein sequence ID" value="RHN73625.1"/>
    <property type="molecule type" value="Genomic_DNA"/>
</dbReference>
<organism evidence="2 5">
    <name type="scientific">Medicago truncatula</name>
    <name type="common">Barrel medic</name>
    <name type="synonym">Medicago tribuloides</name>
    <dbReference type="NCBI Taxonomy" id="3880"/>
    <lineage>
        <taxon>Eukaryota</taxon>
        <taxon>Viridiplantae</taxon>
        <taxon>Streptophyta</taxon>
        <taxon>Embryophyta</taxon>
        <taxon>Tracheophyta</taxon>
        <taxon>Spermatophyta</taxon>
        <taxon>Magnoliopsida</taxon>
        <taxon>eudicotyledons</taxon>
        <taxon>Gunneridae</taxon>
        <taxon>Pentapetalae</taxon>
        <taxon>rosids</taxon>
        <taxon>fabids</taxon>
        <taxon>Fabales</taxon>
        <taxon>Fabaceae</taxon>
        <taxon>Papilionoideae</taxon>
        <taxon>50 kb inversion clade</taxon>
        <taxon>NPAAA clade</taxon>
        <taxon>Hologalegina</taxon>
        <taxon>IRL clade</taxon>
        <taxon>Trifolieae</taxon>
        <taxon>Medicago</taxon>
    </lineage>
</organism>
<proteinExistence type="predicted"/>
<dbReference type="InterPro" id="IPR005174">
    <property type="entry name" value="KIB1-4_b-propeller"/>
</dbReference>
<evidence type="ECO:0000259" key="1">
    <source>
        <dbReference type="Pfam" id="PF03478"/>
    </source>
</evidence>
<evidence type="ECO:0000313" key="4">
    <source>
        <dbReference type="EnsemblPlants" id="KEH37570"/>
    </source>
</evidence>
<reference evidence="2 5" key="2">
    <citation type="journal article" date="2014" name="BMC Genomics">
        <title>An improved genome release (version Mt4.0) for the model legume Medicago truncatula.</title>
        <authorList>
            <person name="Tang H."/>
            <person name="Krishnakumar V."/>
            <person name="Bidwell S."/>
            <person name="Rosen B."/>
            <person name="Chan A."/>
            <person name="Zhou S."/>
            <person name="Gentzbittel L."/>
            <person name="Childs K.L."/>
            <person name="Yandell M."/>
            <person name="Gundlach H."/>
            <person name="Mayer K.F."/>
            <person name="Schwartz D.C."/>
            <person name="Town C.D."/>
        </authorList>
    </citation>
    <scope>GENOME REANNOTATION</scope>
    <source>
        <strain evidence="2">A17</strain>
        <strain evidence="4 5">cv. Jemalong A17</strain>
    </source>
</reference>
<gene>
    <name evidence="4" type="primary">25486498</name>
    <name evidence="2" type="ordered locus">MTR_2g041510</name>
    <name evidence="3" type="ORF">MtrunA17_Chr2g0300541</name>
</gene>
<dbReference type="Proteomes" id="UP000002051">
    <property type="component" value="Chromosome 2"/>
</dbReference>
<accession>A0A072VHD8</accession>
<dbReference type="KEGG" id="mtr:25486498"/>
<dbReference type="InterPro" id="IPR051304">
    <property type="entry name" value="SCF_F-box_domain"/>
</dbReference>
<dbReference type="Gene3D" id="1.20.1280.50">
    <property type="match status" value="1"/>
</dbReference>
<dbReference type="InterPro" id="IPR036047">
    <property type="entry name" value="F-box-like_dom_sf"/>
</dbReference>
<dbReference type="GO" id="GO:0016567">
    <property type="term" value="P:protein ubiquitination"/>
    <property type="evidence" value="ECO:0000318"/>
    <property type="project" value="GO_Central"/>
</dbReference>
<reference evidence="3" key="5">
    <citation type="journal article" date="2018" name="Nat. Plants">
        <title>Whole-genome landscape of Medicago truncatula symbiotic genes.</title>
        <authorList>
            <person name="Pecrix Y."/>
            <person name="Gamas P."/>
            <person name="Carrere S."/>
        </authorList>
    </citation>
    <scope>NUCLEOTIDE SEQUENCE</scope>
    <source>
        <tissue evidence="3">Leaves</tissue>
    </source>
</reference>
<dbReference type="SUPFAM" id="SSF81383">
    <property type="entry name" value="F-box domain"/>
    <property type="match status" value="1"/>
</dbReference>
<evidence type="ECO:0000313" key="3">
    <source>
        <dbReference type="EMBL" id="RHN73625.1"/>
    </source>
</evidence>
<keyword evidence="5" id="KW-1185">Reference proteome</keyword>
<name>A0A072VHD8_MEDTR</name>
<dbReference type="PANTHER" id="PTHR47123">
    <property type="entry name" value="F-BOX PROTEIN SKIP23"/>
    <property type="match status" value="1"/>
</dbReference>
<dbReference type="EnsemblPlants" id="KEH37570">
    <property type="protein sequence ID" value="KEH37570"/>
    <property type="gene ID" value="MTR_2g041510"/>
</dbReference>
<dbReference type="PANTHER" id="PTHR47123:SF28">
    <property type="entry name" value="F-BOX DOMAIN-CONTAINING PROTEIN"/>
    <property type="match status" value="1"/>
</dbReference>
<evidence type="ECO:0000313" key="2">
    <source>
        <dbReference type="EMBL" id="KEH37570.1"/>
    </source>
</evidence>
<evidence type="ECO:0000313" key="5">
    <source>
        <dbReference type="Proteomes" id="UP000002051"/>
    </source>
</evidence>
<protein>
    <submittedName>
        <fullName evidence="2">F-box protein</fullName>
    </submittedName>
    <submittedName>
        <fullName evidence="3">Putative F-box domain-containing protein</fullName>
    </submittedName>
</protein>
<reference evidence="2 5" key="1">
    <citation type="journal article" date="2011" name="Nature">
        <title>The Medicago genome provides insight into the evolution of rhizobial symbioses.</title>
        <authorList>
            <person name="Young N.D."/>
            <person name="Debelle F."/>
            <person name="Oldroyd G.E."/>
            <person name="Geurts R."/>
            <person name="Cannon S.B."/>
            <person name="Udvardi M.K."/>
            <person name="Benedito V.A."/>
            <person name="Mayer K.F."/>
            <person name="Gouzy J."/>
            <person name="Schoof H."/>
            <person name="Van de Peer Y."/>
            <person name="Proost S."/>
            <person name="Cook D.R."/>
            <person name="Meyers B.C."/>
            <person name="Spannagl M."/>
            <person name="Cheung F."/>
            <person name="De Mita S."/>
            <person name="Krishnakumar V."/>
            <person name="Gundlach H."/>
            <person name="Zhou S."/>
            <person name="Mudge J."/>
            <person name="Bharti A.K."/>
            <person name="Murray J.D."/>
            <person name="Naoumkina M.A."/>
            <person name="Rosen B."/>
            <person name="Silverstein K.A."/>
            <person name="Tang H."/>
            <person name="Rombauts S."/>
            <person name="Zhao P.X."/>
            <person name="Zhou P."/>
            <person name="Barbe V."/>
            <person name="Bardou P."/>
            <person name="Bechner M."/>
            <person name="Bellec A."/>
            <person name="Berger A."/>
            <person name="Berges H."/>
            <person name="Bidwell S."/>
            <person name="Bisseling T."/>
            <person name="Choisne N."/>
            <person name="Couloux A."/>
            <person name="Denny R."/>
            <person name="Deshpande S."/>
            <person name="Dai X."/>
            <person name="Doyle J.J."/>
            <person name="Dudez A.M."/>
            <person name="Farmer A.D."/>
            <person name="Fouteau S."/>
            <person name="Franken C."/>
            <person name="Gibelin C."/>
            <person name="Gish J."/>
            <person name="Goldstein S."/>
            <person name="Gonzalez A.J."/>
            <person name="Green P.J."/>
            <person name="Hallab A."/>
            <person name="Hartog M."/>
            <person name="Hua A."/>
            <person name="Humphray S.J."/>
            <person name="Jeong D.H."/>
            <person name="Jing Y."/>
            <person name="Jocker A."/>
            <person name="Kenton S.M."/>
            <person name="Kim D.J."/>
            <person name="Klee K."/>
            <person name="Lai H."/>
            <person name="Lang C."/>
            <person name="Lin S."/>
            <person name="Macmil S.L."/>
            <person name="Magdelenat G."/>
            <person name="Matthews L."/>
            <person name="McCorrison J."/>
            <person name="Monaghan E.L."/>
            <person name="Mun J.H."/>
            <person name="Najar F.Z."/>
            <person name="Nicholson C."/>
            <person name="Noirot C."/>
            <person name="O'Bleness M."/>
            <person name="Paule C.R."/>
            <person name="Poulain J."/>
            <person name="Prion F."/>
            <person name="Qin B."/>
            <person name="Qu C."/>
            <person name="Retzel E.F."/>
            <person name="Riddle C."/>
            <person name="Sallet E."/>
            <person name="Samain S."/>
            <person name="Samson N."/>
            <person name="Sanders I."/>
            <person name="Saurat O."/>
            <person name="Scarpelli C."/>
            <person name="Schiex T."/>
            <person name="Segurens B."/>
            <person name="Severin A.J."/>
            <person name="Sherrier D.J."/>
            <person name="Shi R."/>
            <person name="Sims S."/>
            <person name="Singer S.R."/>
            <person name="Sinharoy S."/>
            <person name="Sterck L."/>
            <person name="Viollet A."/>
            <person name="Wang B.B."/>
            <person name="Wang K."/>
            <person name="Wang M."/>
            <person name="Wang X."/>
            <person name="Warfsmann J."/>
            <person name="Weissenbach J."/>
            <person name="White D.D."/>
            <person name="White J.D."/>
            <person name="Wiley G.B."/>
            <person name="Wincker P."/>
            <person name="Xing Y."/>
            <person name="Yang L."/>
            <person name="Yao Z."/>
            <person name="Ying F."/>
            <person name="Zhai J."/>
            <person name="Zhou L."/>
            <person name="Zuber A."/>
            <person name="Denarie J."/>
            <person name="Dixon R.A."/>
            <person name="May G.D."/>
            <person name="Schwartz D.C."/>
            <person name="Rogers J."/>
            <person name="Quetier F."/>
            <person name="Town C.D."/>
            <person name="Roe B.A."/>
        </authorList>
    </citation>
    <scope>NUCLEOTIDE SEQUENCE [LARGE SCALE GENOMIC DNA]</scope>
    <source>
        <strain evidence="2">A17</strain>
        <strain evidence="4 5">cv. Jemalong A17</strain>
    </source>
</reference>
<dbReference type="STRING" id="3880.A0A072VHD8"/>
<dbReference type="EMBL" id="CM001218">
    <property type="protein sequence ID" value="KEH37570.1"/>
    <property type="molecule type" value="Genomic_DNA"/>
</dbReference>
<reference evidence="4" key="3">
    <citation type="submission" date="2015-04" db="UniProtKB">
        <authorList>
            <consortium name="EnsemblPlants"/>
        </authorList>
    </citation>
    <scope>IDENTIFICATION</scope>
    <source>
        <strain evidence="4">cv. Jemalong A17</strain>
    </source>
</reference>
<dbReference type="Gramene" id="rna9461">
    <property type="protein sequence ID" value="RHN73625.1"/>
    <property type="gene ID" value="gene9461"/>
</dbReference>
<reference evidence="6" key="4">
    <citation type="journal article" date="2018" name="Nat. Plants">
        <title>Whole-genome landscape of Medicago truncatula symbiotic genes.</title>
        <authorList>
            <person name="Pecrix Y."/>
            <person name="Staton S.E."/>
            <person name="Sallet E."/>
            <person name="Lelandais-Briere C."/>
            <person name="Moreau S."/>
            <person name="Carrere S."/>
            <person name="Blein T."/>
            <person name="Jardinaud M.F."/>
            <person name="Latrasse D."/>
            <person name="Zouine M."/>
            <person name="Zahm M."/>
            <person name="Kreplak J."/>
            <person name="Mayjonade B."/>
            <person name="Satge C."/>
            <person name="Perez M."/>
            <person name="Cauet S."/>
            <person name="Marande W."/>
            <person name="Chantry-Darmon C."/>
            <person name="Lopez-Roques C."/>
            <person name="Bouchez O."/>
            <person name="Berard A."/>
            <person name="Debelle F."/>
            <person name="Munos S."/>
            <person name="Bendahmane A."/>
            <person name="Berges H."/>
            <person name="Niebel A."/>
            <person name="Buitink J."/>
            <person name="Frugier F."/>
            <person name="Benhamed M."/>
            <person name="Crespi M."/>
            <person name="Gouzy J."/>
            <person name="Gamas P."/>
        </authorList>
    </citation>
    <scope>NUCLEOTIDE SEQUENCE [LARGE SCALE GENOMIC DNA]</scope>
    <source>
        <strain evidence="6">cv. Jemalong A17</strain>
    </source>
</reference>
<dbReference type="OrthoDB" id="638130at2759"/>
<feature type="domain" description="KIB1-4 beta-propeller" evidence="1">
    <location>
        <begin position="87"/>
        <end position="364"/>
    </location>
</feature>
<sequence>MISLFSKVNKSLRSDTSSSSMDEKVDWSQLPKELWPKIGKYLDNHIDVLRFRSVCESFRSSIPLSLPNSPSFPLQISPNNYLNQSTIYLIQPTDASSNSTLPPSSSSKGWLIKVQESKNQSLSLLSPITDKILSNPLSSNNTSLMIWNMLDYRVIELCKSYKIEKITGFSNPVKKVVFYPNSPWSSVEDCVSCCIFQEDIVGFIKHGDEKWKLVDENNFYYDDIIVFKGQFYVTDKWGTISWIDISSLKLIQFSPPLCGFGNKKHLVESCGNLYVVDRYSYYEDENMGGNYDGRRHQARYEVVECFKVYKLDEEWGKWVDVKDLKNRAFILSPSCNFSVSAKELIGYQGNCIYFKDSFSVRMYNLDDCRITTVEFNPCIDNTLWCHAPRQRC</sequence>
<dbReference type="Pfam" id="PF03478">
    <property type="entry name" value="Beta-prop_KIB1-4"/>
    <property type="match status" value="1"/>
</dbReference>